<sequence>MSELTKDYISPLRLKISFNKLLEQYEQLVDSSDEIVAENARKMLAIANEYPELRDGFEELEKLELYKPQIAQLLRDTFSPVLTNNEIKAATIPFHKTIFNSSSRFKKIVEEAGEDFDLEITNMSDDQFYIMGCVVALQMCHGYNLDFRRPFYFEIPDKNGITKYYRILYNADFMEVTANKNALPITQEDVDELMDNFENVELWKEKFPVDSYDSRGFIIANMFDATADVSISNIKSTLIKADKRQSENFMTDFHGVFQSFFNIPDLQVGFSVFNEEEQTFERVYGKGIKSYLLFDKDQTSCNDILCKGSYQSLITDKTYFAISDVEKYYEMSKGQDPYKSLYENGIRSVIFAPIVYEDELLGIIELVSKQKRMLNSVVANKLEDIMPFIVSSVQRSKNEEENEIEAIIQRECTSIHPSVFWRFEKEAKNFIKSEYKGEKPVFSNISFDNVYPLYGQIDIKGSSDARNQATKLDLTEQLHAANAVIQVAARFESLPIYDQLSYQIERMLEDIQNFFQVDSEQQISEFLHTEVHPLFKHLEKKSGDLYQRVDKYYKLLDDSLGLVYNHRKDYDNTVSMVNQRMAEMLDKKQKSAQKMYPHYFERFKTDGVEHNMYIGESITKEESFNPLYLRNLRLWQLQVMCEMENEYYHMRSDFPMQLDVASMILVFSSPLSISFRMDEKQFDVDGTYNARYEVVKKRVDKAIIKGTTKRITEKGKITIVYAQKSDEIEYLDYIRFLQSKNYLDKRIEIVELEDLQGVTGLKAIRADVLYSNEKDEKLFTYNDLMKELEA</sequence>
<name>A0A6M0CGC7_9FLAO</name>
<comment type="caution">
    <text evidence="1">The sequence shown here is derived from an EMBL/GenBank/DDBJ whole genome shotgun (WGS) entry which is preliminary data.</text>
</comment>
<accession>A0A6M0CGC7</accession>
<reference evidence="1 2" key="1">
    <citation type="submission" date="2020-01" db="EMBL/GenBank/DDBJ databases">
        <title>Spongiivirga citrea KCTC 32990T.</title>
        <authorList>
            <person name="Wang G."/>
        </authorList>
    </citation>
    <scope>NUCLEOTIDE SEQUENCE [LARGE SCALE GENOMIC DNA]</scope>
    <source>
        <strain evidence="1 2">KCTC 32990</strain>
    </source>
</reference>
<proteinExistence type="predicted"/>
<dbReference type="InterPro" id="IPR029016">
    <property type="entry name" value="GAF-like_dom_sf"/>
</dbReference>
<evidence type="ECO:0000313" key="1">
    <source>
        <dbReference type="EMBL" id="NER16938.1"/>
    </source>
</evidence>
<dbReference type="EMBL" id="JAABOQ010000003">
    <property type="protein sequence ID" value="NER16938.1"/>
    <property type="molecule type" value="Genomic_DNA"/>
</dbReference>
<dbReference type="AlphaFoldDB" id="A0A6M0CGC7"/>
<evidence type="ECO:0000313" key="2">
    <source>
        <dbReference type="Proteomes" id="UP000474296"/>
    </source>
</evidence>
<dbReference type="Proteomes" id="UP000474296">
    <property type="component" value="Unassembled WGS sequence"/>
</dbReference>
<keyword evidence="2" id="KW-1185">Reference proteome</keyword>
<gene>
    <name evidence="1" type="ORF">GWK10_06935</name>
</gene>
<dbReference type="SUPFAM" id="SSF55781">
    <property type="entry name" value="GAF domain-like"/>
    <property type="match status" value="1"/>
</dbReference>
<organism evidence="1 2">
    <name type="scientific">Spongiivirga citrea</name>
    <dbReference type="NCBI Taxonomy" id="1481457"/>
    <lineage>
        <taxon>Bacteria</taxon>
        <taxon>Pseudomonadati</taxon>
        <taxon>Bacteroidota</taxon>
        <taxon>Flavobacteriia</taxon>
        <taxon>Flavobacteriales</taxon>
        <taxon>Flavobacteriaceae</taxon>
        <taxon>Spongiivirga</taxon>
    </lineage>
</organism>
<protein>
    <submittedName>
        <fullName evidence="1">GAF domain-containing protein</fullName>
    </submittedName>
</protein>
<dbReference type="Gene3D" id="3.30.450.40">
    <property type="match status" value="1"/>
</dbReference>
<dbReference type="RefSeq" id="WP_164030733.1">
    <property type="nucleotide sequence ID" value="NZ_JAABOQ010000003.1"/>
</dbReference>